<evidence type="ECO:0000259" key="1">
    <source>
        <dbReference type="Pfam" id="PF22988"/>
    </source>
</evidence>
<evidence type="ECO:0000313" key="2">
    <source>
        <dbReference type="EMBL" id="EMC81057.1"/>
    </source>
</evidence>
<name>R7VUU3_COLLI</name>
<gene>
    <name evidence="2" type="ORF">A306_11175</name>
</gene>
<dbReference type="EMBL" id="KB375792">
    <property type="protein sequence ID" value="EMC81057.1"/>
    <property type="molecule type" value="Genomic_DNA"/>
</dbReference>
<dbReference type="InterPro" id="IPR054504">
    <property type="entry name" value="PWWP_KDM3B"/>
</dbReference>
<dbReference type="Pfam" id="PF22988">
    <property type="entry name" value="PWWP_KDM3B"/>
    <property type="match status" value="1"/>
</dbReference>
<proteinExistence type="predicted"/>
<dbReference type="AlphaFoldDB" id="R7VUU3"/>
<accession>R7VUU3</accession>
<organism evidence="2">
    <name type="scientific">Columba livia</name>
    <name type="common">Rock dove</name>
    <dbReference type="NCBI Taxonomy" id="8932"/>
    <lineage>
        <taxon>Eukaryota</taxon>
        <taxon>Metazoa</taxon>
        <taxon>Chordata</taxon>
        <taxon>Craniata</taxon>
        <taxon>Vertebrata</taxon>
        <taxon>Euteleostomi</taxon>
        <taxon>Archelosauria</taxon>
        <taxon>Archosauria</taxon>
        <taxon>Dinosauria</taxon>
        <taxon>Saurischia</taxon>
        <taxon>Theropoda</taxon>
        <taxon>Coelurosauria</taxon>
        <taxon>Aves</taxon>
        <taxon>Neognathae</taxon>
        <taxon>Neoaves</taxon>
        <taxon>Columbimorphae</taxon>
        <taxon>Columbiformes</taxon>
        <taxon>Columbidae</taxon>
        <taxon>Columba</taxon>
    </lineage>
</organism>
<protein>
    <submittedName>
        <fullName evidence="2">Putative JmjC domain-containing histone demethylation protein 2C</fullName>
    </submittedName>
</protein>
<reference evidence="2" key="1">
    <citation type="journal article" date="2013" name="Science">
        <title>Genomic diversity and evolution of the head crest in the rock pigeon.</title>
        <authorList>
            <person name="Shapiro M.D."/>
            <person name="Kronenberg Z."/>
            <person name="Li C."/>
            <person name="Domyan E.T."/>
            <person name="Pan H."/>
            <person name="Campbell M."/>
            <person name="Tan H."/>
            <person name="Huff C.D."/>
            <person name="Hu H."/>
            <person name="Vickrey A.I."/>
            <person name="Nielsen S.C."/>
            <person name="Stringham S.A."/>
            <person name="Hu H."/>
            <person name="Willerslev E."/>
            <person name="Gilbert M.T."/>
            <person name="Yandell M."/>
            <person name="Zhang G."/>
            <person name="Wang J."/>
        </authorList>
    </citation>
    <scope>NUCLEOTIDE SEQUENCE [LARGE SCALE GENOMIC DNA]</scope>
    <source>
        <tissue evidence="2">Blood</tissue>
    </source>
</reference>
<sequence length="208" mass="24148">MTLQYEGLDQQCEGNRDVVLKDDLQRRLKLTGWNGNNGNKKLSLMTTKKSFSFFADVFVVSLTKRNLFVSAVLVGLSCCQDNDVATERHLAFFPSLDFKVYVEFDDLEWEKREWVKVYEDFATFLVEYQLVWAKRKDPSQTQGSKIKQIQWPALDSCFIHSKGEKLTVNEPPSYWQQHALSYQGHSHDDDRIHVFGLLCKSVIERGEV</sequence>
<feature type="domain" description="Lysine-specific demethylase 3B PWWP" evidence="1">
    <location>
        <begin position="124"/>
        <end position="154"/>
    </location>
</feature>